<comment type="caution">
    <text evidence="2">The sequence shown here is derived from an EMBL/GenBank/DDBJ whole genome shotgun (WGS) entry which is preliminary data.</text>
</comment>
<dbReference type="Gene3D" id="3.30.450.40">
    <property type="match status" value="1"/>
</dbReference>
<feature type="domain" description="EAL" evidence="1">
    <location>
        <begin position="174"/>
        <end position="416"/>
    </location>
</feature>
<dbReference type="InterPro" id="IPR029016">
    <property type="entry name" value="GAF-like_dom_sf"/>
</dbReference>
<name>A0ABW8YQ79_9SPHN</name>
<dbReference type="EMBL" id="JBELQC010000003">
    <property type="protein sequence ID" value="MFL9842288.1"/>
    <property type="molecule type" value="Genomic_DNA"/>
</dbReference>
<protein>
    <submittedName>
        <fullName evidence="2">EAL domain-containing protein</fullName>
    </submittedName>
</protein>
<sequence length="419" mass="45345">MSEREEAAQSSALREIIAHASDHSSPDTVIGRALQAVRVHLGLQVAYVSEFVGDDSVFRVVDAPGLEHLAKAGNVHSLDDVYCRHILAGRLPELIPDTAAEPIAMAMPITAAVPIGAHVSVPIRLSDGRTYGMFCCLGPVANPSLNPRDLGMMRAFADLAAFEVERDLGDREEAAAARAAIEAVMAGDRMEIHYQPIFSLSQGRAVGYEALARIQAEPYRSPDHWFNQASLVGMGEAFELFAIERALQGLSQLPDHAYLSVNASPAVAISAELPAILRRAPLNRVVLEVTEHDRVSDIETLLDRLAPLRADGLKIAVDDAGSGYSCLQQIVHMRPDLVKLDRFLIEDIQHDPGRRALAAGLMMFARDTGSRLIAEGVEREDELAVLRALGIDLIQGYLLGRPQPLAAIRDAATELRTAG</sequence>
<keyword evidence="3" id="KW-1185">Reference proteome</keyword>
<reference evidence="2 3" key="1">
    <citation type="submission" date="2024-06" db="EMBL/GenBank/DDBJ databases">
        <authorList>
            <person name="Kaempfer P."/>
            <person name="Viver T."/>
        </authorList>
    </citation>
    <scope>NUCLEOTIDE SEQUENCE [LARGE SCALE GENOMIC DNA]</scope>
    <source>
        <strain evidence="2 3">ST-64</strain>
    </source>
</reference>
<dbReference type="Gene3D" id="3.20.20.450">
    <property type="entry name" value="EAL domain"/>
    <property type="match status" value="1"/>
</dbReference>
<dbReference type="SMART" id="SM00052">
    <property type="entry name" value="EAL"/>
    <property type="match status" value="1"/>
</dbReference>
<evidence type="ECO:0000313" key="3">
    <source>
        <dbReference type="Proteomes" id="UP001629244"/>
    </source>
</evidence>
<dbReference type="SMART" id="SM00065">
    <property type="entry name" value="GAF"/>
    <property type="match status" value="1"/>
</dbReference>
<dbReference type="InterPro" id="IPR001633">
    <property type="entry name" value="EAL_dom"/>
</dbReference>
<dbReference type="Proteomes" id="UP001629244">
    <property type="component" value="Unassembled WGS sequence"/>
</dbReference>
<dbReference type="RefSeq" id="WP_408079820.1">
    <property type="nucleotide sequence ID" value="NZ_JBELQC010000003.1"/>
</dbReference>
<evidence type="ECO:0000259" key="1">
    <source>
        <dbReference type="PROSITE" id="PS50883"/>
    </source>
</evidence>
<dbReference type="InterPro" id="IPR050706">
    <property type="entry name" value="Cyclic-di-GMP_PDE-like"/>
</dbReference>
<dbReference type="InterPro" id="IPR035919">
    <property type="entry name" value="EAL_sf"/>
</dbReference>
<dbReference type="Pfam" id="PF01590">
    <property type="entry name" value="GAF"/>
    <property type="match status" value="1"/>
</dbReference>
<gene>
    <name evidence="2" type="ORF">ABS767_15060</name>
</gene>
<dbReference type="PROSITE" id="PS50883">
    <property type="entry name" value="EAL"/>
    <property type="match status" value="1"/>
</dbReference>
<dbReference type="Pfam" id="PF00563">
    <property type="entry name" value="EAL"/>
    <property type="match status" value="1"/>
</dbReference>
<dbReference type="PANTHER" id="PTHR33121:SF76">
    <property type="entry name" value="SIGNALING PROTEIN"/>
    <property type="match status" value="1"/>
</dbReference>
<accession>A0ABW8YQ79</accession>
<organism evidence="2 3">
    <name type="scientific">Sphingomonas plantiphila</name>
    <dbReference type="NCBI Taxonomy" id="3163295"/>
    <lineage>
        <taxon>Bacteria</taxon>
        <taxon>Pseudomonadati</taxon>
        <taxon>Pseudomonadota</taxon>
        <taxon>Alphaproteobacteria</taxon>
        <taxon>Sphingomonadales</taxon>
        <taxon>Sphingomonadaceae</taxon>
        <taxon>Sphingomonas</taxon>
    </lineage>
</organism>
<dbReference type="CDD" id="cd01948">
    <property type="entry name" value="EAL"/>
    <property type="match status" value="1"/>
</dbReference>
<evidence type="ECO:0000313" key="2">
    <source>
        <dbReference type="EMBL" id="MFL9842288.1"/>
    </source>
</evidence>
<proteinExistence type="predicted"/>
<dbReference type="InterPro" id="IPR003018">
    <property type="entry name" value="GAF"/>
</dbReference>
<dbReference type="SUPFAM" id="SSF55781">
    <property type="entry name" value="GAF domain-like"/>
    <property type="match status" value="1"/>
</dbReference>
<dbReference type="PANTHER" id="PTHR33121">
    <property type="entry name" value="CYCLIC DI-GMP PHOSPHODIESTERASE PDEF"/>
    <property type="match status" value="1"/>
</dbReference>
<dbReference type="SUPFAM" id="SSF141868">
    <property type="entry name" value="EAL domain-like"/>
    <property type="match status" value="1"/>
</dbReference>